<comment type="caution">
    <text evidence="1">The sequence shown here is derived from an EMBL/GenBank/DDBJ whole genome shotgun (WGS) entry which is preliminary data.</text>
</comment>
<dbReference type="EMBL" id="QYUL01000006">
    <property type="protein sequence ID" value="RJF76820.1"/>
    <property type="molecule type" value="Genomic_DNA"/>
</dbReference>
<accession>A0A418VKZ7</accession>
<gene>
    <name evidence="1" type="ORF">D3877_28460</name>
</gene>
<name>A0A418VKZ7_9PROT</name>
<dbReference type="Gene3D" id="3.90.550.10">
    <property type="entry name" value="Spore Coat Polysaccharide Biosynthesis Protein SpsA, Chain A"/>
    <property type="match status" value="1"/>
</dbReference>
<dbReference type="InterPro" id="IPR029044">
    <property type="entry name" value="Nucleotide-diphossugar_trans"/>
</dbReference>
<dbReference type="Proteomes" id="UP000283458">
    <property type="component" value="Unassembled WGS sequence"/>
</dbReference>
<evidence type="ECO:0000313" key="2">
    <source>
        <dbReference type="Proteomes" id="UP000283458"/>
    </source>
</evidence>
<dbReference type="SUPFAM" id="SSF53448">
    <property type="entry name" value="Nucleotide-diphospho-sugar transferases"/>
    <property type="match status" value="1"/>
</dbReference>
<reference evidence="1 2" key="1">
    <citation type="submission" date="2018-09" db="EMBL/GenBank/DDBJ databases">
        <authorList>
            <person name="Zhu H."/>
        </authorList>
    </citation>
    <scope>NUCLEOTIDE SEQUENCE [LARGE SCALE GENOMIC DNA]</scope>
    <source>
        <strain evidence="1 2">K2W22B-5</strain>
    </source>
</reference>
<dbReference type="RefSeq" id="WP_119834171.1">
    <property type="nucleotide sequence ID" value="NZ_QYUL01000006.1"/>
</dbReference>
<sequence length="308" mass="32538">MTAAPFPVRIVTGADARYFAMVGLLTQSLARWLPAAPPPLVCDFGLTPAQRRFFADAGRLLPRPDGVAEGTHPYLAKAALADYLADHREGADVPLLWIDGDMMATGPLEEPLRALTDGMARAGATLAAVPDAEVGDIDAFIARWGVAPFAGAIEAAGIARTRPYLNSGFFLCADPKALDDVRDRCAALVDHPMIDQNAFNLVAWETGRRCGVLNGAVWNVHGRRLAHTVVGEDGAVACGGQRALVLHATSIGGTHHEERSGDLRGPTGALPVTVKLFRTPALAAMQRAFLSDFAATHRDALVAAGCYG</sequence>
<dbReference type="OrthoDB" id="7318059at2"/>
<organism evidence="1 2">
    <name type="scientific">Azospirillum cavernae</name>
    <dbReference type="NCBI Taxonomy" id="2320860"/>
    <lineage>
        <taxon>Bacteria</taxon>
        <taxon>Pseudomonadati</taxon>
        <taxon>Pseudomonadota</taxon>
        <taxon>Alphaproteobacteria</taxon>
        <taxon>Rhodospirillales</taxon>
        <taxon>Azospirillaceae</taxon>
        <taxon>Azospirillum</taxon>
    </lineage>
</organism>
<keyword evidence="2" id="KW-1185">Reference proteome</keyword>
<evidence type="ECO:0000313" key="1">
    <source>
        <dbReference type="EMBL" id="RJF76820.1"/>
    </source>
</evidence>
<protein>
    <submittedName>
        <fullName evidence="1">Uncharacterized protein</fullName>
    </submittedName>
</protein>
<dbReference type="AlphaFoldDB" id="A0A418VKZ7"/>
<proteinExistence type="predicted"/>